<feature type="region of interest" description="Disordered" evidence="2">
    <location>
        <begin position="182"/>
        <end position="201"/>
    </location>
</feature>
<sequence>MYYYQWPYQYYYQCSLGCTAPSQCQFQNQYFPTNLEQQYVNSGYQYVDQYSSQLQNNNEQNNDTSNGHNNNQNGQDQANYQNNHQFQFNQEYAHRVIQALENLQQKIEDVEKENEELKEKVENIKPINIEAINYKIQELTVEELSGTLNIGLSALTDAENLKKLLEEKGEIKFNDIDTEAMESLEEMDDFNANNNNNNNAQ</sequence>
<proteinExistence type="predicted"/>
<reference evidence="3 4" key="1">
    <citation type="journal article" date="2017" name="Genome Announc.">
        <title>Draft Genome Sequences of Four Alkaliphilic Bacteria Belonging to the Anaerobacillus Genus.</title>
        <authorList>
            <person name="Bassil N.M."/>
            <person name="Lloyd J.R."/>
        </authorList>
    </citation>
    <scope>NUCLEOTIDE SEQUENCE [LARGE SCALE GENOMIC DNA]</scope>
    <source>
        <strain evidence="3 4">NB2006</strain>
    </source>
</reference>
<dbReference type="AlphaFoldDB" id="A0A7S7LB81"/>
<name>A0A7S7LB81_9BACI</name>
<keyword evidence="4" id="KW-1185">Reference proteome</keyword>
<evidence type="ECO:0000313" key="4">
    <source>
        <dbReference type="Proteomes" id="UP000180175"/>
    </source>
</evidence>
<feature type="compositionally biased region" description="Low complexity" evidence="2">
    <location>
        <begin position="191"/>
        <end position="201"/>
    </location>
</feature>
<reference evidence="3 4" key="2">
    <citation type="journal article" date="2019" name="Int. J. Syst. Evol. Microbiol.">
        <title>Anaerobacillus isosaccharinicus sp. nov., an alkaliphilic bacterium which degrades isosaccharinic acid.</title>
        <authorList>
            <person name="Bassil N.M."/>
            <person name="Lloyd J.R."/>
        </authorList>
    </citation>
    <scope>NUCLEOTIDE SEQUENCE [LARGE SCALE GENOMIC DNA]</scope>
    <source>
        <strain evidence="3 4">NB2006</strain>
    </source>
</reference>
<dbReference type="RefSeq" id="WP_182081257.1">
    <property type="nucleotide sequence ID" value="NZ_CP063356.2"/>
</dbReference>
<evidence type="ECO:0000256" key="1">
    <source>
        <dbReference type="SAM" id="Coils"/>
    </source>
</evidence>
<evidence type="ECO:0000256" key="2">
    <source>
        <dbReference type="SAM" id="MobiDB-lite"/>
    </source>
</evidence>
<organism evidence="3 4">
    <name type="scientific">Anaerobacillus isosaccharinicus</name>
    <dbReference type="NCBI Taxonomy" id="1532552"/>
    <lineage>
        <taxon>Bacteria</taxon>
        <taxon>Bacillati</taxon>
        <taxon>Bacillota</taxon>
        <taxon>Bacilli</taxon>
        <taxon>Bacillales</taxon>
        <taxon>Bacillaceae</taxon>
        <taxon>Anaerobacillus</taxon>
    </lineage>
</organism>
<gene>
    <name evidence="3" type="primary">gerPC</name>
    <name evidence="3" type="ORF">AWH56_009915</name>
</gene>
<dbReference type="Proteomes" id="UP000180175">
    <property type="component" value="Chromosome"/>
</dbReference>
<keyword evidence="1" id="KW-0175">Coiled coil</keyword>
<dbReference type="Pfam" id="PF10737">
    <property type="entry name" value="GerPC"/>
    <property type="match status" value="1"/>
</dbReference>
<accession>A0A7S7LB81</accession>
<evidence type="ECO:0000313" key="3">
    <source>
        <dbReference type="EMBL" id="QOY37844.1"/>
    </source>
</evidence>
<dbReference type="EMBL" id="CP063356">
    <property type="protein sequence ID" value="QOY37844.1"/>
    <property type="molecule type" value="Genomic_DNA"/>
</dbReference>
<dbReference type="KEGG" id="aia:AWH56_009915"/>
<dbReference type="InterPro" id="IPR019673">
    <property type="entry name" value="Spore_germination_GerPC"/>
</dbReference>
<feature type="region of interest" description="Disordered" evidence="2">
    <location>
        <begin position="55"/>
        <end position="78"/>
    </location>
</feature>
<protein>
    <submittedName>
        <fullName evidence="3">Spore germination protein GerPC</fullName>
    </submittedName>
</protein>
<feature type="coiled-coil region" evidence="1">
    <location>
        <begin position="93"/>
        <end position="127"/>
    </location>
</feature>